<proteinExistence type="predicted"/>
<dbReference type="InterPro" id="IPR050345">
    <property type="entry name" value="Aliph_Amidase/BUP"/>
</dbReference>
<dbReference type="Proteomes" id="UP001501459">
    <property type="component" value="Unassembled WGS sequence"/>
</dbReference>
<dbReference type="GO" id="GO:0016787">
    <property type="term" value="F:hydrolase activity"/>
    <property type="evidence" value="ECO:0007669"/>
    <property type="project" value="UniProtKB-KW"/>
</dbReference>
<dbReference type="CDD" id="cd07197">
    <property type="entry name" value="nitrilase"/>
    <property type="match status" value="1"/>
</dbReference>
<feature type="domain" description="CN hydrolase" evidence="2">
    <location>
        <begin position="4"/>
        <end position="239"/>
    </location>
</feature>
<dbReference type="RefSeq" id="WP_343754161.1">
    <property type="nucleotide sequence ID" value="NZ_BAAADM010000055.1"/>
</dbReference>
<gene>
    <name evidence="3" type="ORF">GCM10008983_27260</name>
</gene>
<accession>A0ABN0ZHB6</accession>
<dbReference type="PANTHER" id="PTHR43674:SF12">
    <property type="entry name" value="NITRILASE C965.09-RELATED"/>
    <property type="match status" value="1"/>
</dbReference>
<keyword evidence="1 3" id="KW-0378">Hydrolase</keyword>
<evidence type="ECO:0000313" key="3">
    <source>
        <dbReference type="EMBL" id="GAA0447742.1"/>
    </source>
</evidence>
<dbReference type="Pfam" id="PF00795">
    <property type="entry name" value="CN_hydrolase"/>
    <property type="match status" value="1"/>
</dbReference>
<keyword evidence="4" id="KW-1185">Reference proteome</keyword>
<dbReference type="InterPro" id="IPR003010">
    <property type="entry name" value="C-N_Hydrolase"/>
</dbReference>
<dbReference type="PROSITE" id="PS50263">
    <property type="entry name" value="CN_HYDROLASE"/>
    <property type="match status" value="1"/>
</dbReference>
<evidence type="ECO:0000313" key="4">
    <source>
        <dbReference type="Proteomes" id="UP001501459"/>
    </source>
</evidence>
<dbReference type="SUPFAM" id="SSF56317">
    <property type="entry name" value="Carbon-nitrogen hydrolase"/>
    <property type="match status" value="1"/>
</dbReference>
<protein>
    <submittedName>
        <fullName evidence="3">Carbon-nitrogen hydrolase</fullName>
    </submittedName>
</protein>
<evidence type="ECO:0000256" key="1">
    <source>
        <dbReference type="ARBA" id="ARBA00022801"/>
    </source>
</evidence>
<evidence type="ECO:0000259" key="2">
    <source>
        <dbReference type="PROSITE" id="PS50263"/>
    </source>
</evidence>
<organism evidence="3 4">
    <name type="scientific">Lentibacillus halophilus</name>
    <dbReference type="NCBI Taxonomy" id="295065"/>
    <lineage>
        <taxon>Bacteria</taxon>
        <taxon>Bacillati</taxon>
        <taxon>Bacillota</taxon>
        <taxon>Bacilli</taxon>
        <taxon>Bacillales</taxon>
        <taxon>Bacillaceae</taxon>
        <taxon>Lentibacillus</taxon>
    </lineage>
</organism>
<dbReference type="Gene3D" id="3.60.110.10">
    <property type="entry name" value="Carbon-nitrogen hydrolase"/>
    <property type="match status" value="1"/>
</dbReference>
<dbReference type="EMBL" id="BAAADM010000055">
    <property type="protein sequence ID" value="GAA0447742.1"/>
    <property type="molecule type" value="Genomic_DNA"/>
</dbReference>
<dbReference type="InterPro" id="IPR036526">
    <property type="entry name" value="C-N_Hydrolase_sf"/>
</dbReference>
<comment type="caution">
    <text evidence="3">The sequence shown here is derived from an EMBL/GenBank/DDBJ whole genome shotgun (WGS) entry which is preliminary data.</text>
</comment>
<sequence length="268" mass="30296">MDKINVTLAQMTPKLKDKSYNLSQIKNAMEEANKNQSDLIVFPELFLTGYSVGDKLNEQAEKVDGPSINEIKKLCKSLSLYTVFGFPESGDGETNFISSALIDNQGELLGLYRKTHLFDQEQKFFESGSNFEVIPTPMGNIGLMICFDLEFPEVARSLKLMGADILVIVNANMDPYKEHHYIYAKSRAMENEIPVVICNRLGQEDDLNFCGDSLVLDSWGNELLSMKDSEGIETAKLPLSSVMDSKMDYVFRRKEDLYSILTDSQHRE</sequence>
<dbReference type="PANTHER" id="PTHR43674">
    <property type="entry name" value="NITRILASE C965.09-RELATED"/>
    <property type="match status" value="1"/>
</dbReference>
<name>A0ABN0ZHB6_9BACI</name>
<reference evidence="3 4" key="1">
    <citation type="journal article" date="2019" name="Int. J. Syst. Evol. Microbiol.">
        <title>The Global Catalogue of Microorganisms (GCM) 10K type strain sequencing project: providing services to taxonomists for standard genome sequencing and annotation.</title>
        <authorList>
            <consortium name="The Broad Institute Genomics Platform"/>
            <consortium name="The Broad Institute Genome Sequencing Center for Infectious Disease"/>
            <person name="Wu L."/>
            <person name="Ma J."/>
        </authorList>
    </citation>
    <scope>NUCLEOTIDE SEQUENCE [LARGE SCALE GENOMIC DNA]</scope>
    <source>
        <strain evidence="3 4">JCM 12149</strain>
    </source>
</reference>